<dbReference type="RefSeq" id="WP_393971424.1">
    <property type="nucleotide sequence ID" value="NZ_CP133772.1"/>
</dbReference>
<feature type="domain" description="UCP032676 C2H2 type zinc-finger" evidence="3">
    <location>
        <begin position="4"/>
        <end position="61"/>
    </location>
</feature>
<dbReference type="InterPro" id="IPR004305">
    <property type="entry name" value="Thiaminase-2/PQQC"/>
</dbReference>
<dbReference type="GeneID" id="95968438"/>
<dbReference type="Gene3D" id="1.20.910.10">
    <property type="entry name" value="Heme oxygenase-like"/>
    <property type="match status" value="1"/>
</dbReference>
<organism evidence="4 5">
    <name type="scientific">Oxyplasma meridianum</name>
    <dbReference type="NCBI Taxonomy" id="3073602"/>
    <lineage>
        <taxon>Archaea</taxon>
        <taxon>Methanobacteriati</taxon>
        <taxon>Thermoplasmatota</taxon>
        <taxon>Thermoplasmata</taxon>
        <taxon>Thermoplasmatales</taxon>
        <taxon>Thermoplasmataceae</taxon>
        <taxon>Oxyplasma</taxon>
    </lineage>
</organism>
<feature type="domain" description="Thiaminase-2/PQQC" evidence="2">
    <location>
        <begin position="83"/>
        <end position="289"/>
    </location>
</feature>
<evidence type="ECO:0000259" key="3">
    <source>
        <dbReference type="Pfam" id="PF16293"/>
    </source>
</evidence>
<name>A0AAX4NI83_9ARCH</name>
<reference evidence="4 5" key="1">
    <citation type="submission" date="2023-09" db="EMBL/GenBank/DDBJ databases">
        <authorList>
            <person name="Golyshina O.V."/>
            <person name="Lunev E.A."/>
            <person name="Bargiela R."/>
            <person name="Gaines M.C."/>
            <person name="Daum B."/>
            <person name="Bale N.J."/>
            <person name="Koenen M."/>
            <person name="Sinninghe Damst J.S."/>
            <person name="Yakimov M."/>
            <person name="Golyshin P.N."/>
        </authorList>
    </citation>
    <scope>NUCLEOTIDE SEQUENCE [LARGE SCALE GENOMIC DNA]</scope>
    <source>
        <strain evidence="4 5">M1</strain>
    </source>
</reference>
<dbReference type="Pfam" id="PF16293">
    <property type="entry name" value="zf-C2H2_9"/>
    <property type="match status" value="1"/>
</dbReference>
<dbReference type="Pfam" id="PF03070">
    <property type="entry name" value="TENA_THI-4"/>
    <property type="match status" value="1"/>
</dbReference>
<keyword evidence="1" id="KW-0560">Oxidoreductase</keyword>
<dbReference type="InterPro" id="IPR016084">
    <property type="entry name" value="Haem_Oase-like_multi-hlx"/>
</dbReference>
<evidence type="ECO:0000256" key="1">
    <source>
        <dbReference type="ARBA" id="ARBA00023002"/>
    </source>
</evidence>
<dbReference type="PANTHER" id="PTHR40279:SF3">
    <property type="entry name" value="4-AMINOBENZOATE SYNTHASE"/>
    <property type="match status" value="1"/>
</dbReference>
<dbReference type="InterPro" id="IPR039068">
    <property type="entry name" value="PqqC-like"/>
</dbReference>
<dbReference type="AlphaFoldDB" id="A0AAX4NI83"/>
<dbReference type="EMBL" id="CP133772">
    <property type="protein sequence ID" value="WYY01104.1"/>
    <property type="molecule type" value="Genomic_DNA"/>
</dbReference>
<dbReference type="GO" id="GO:0016491">
    <property type="term" value="F:oxidoreductase activity"/>
    <property type="evidence" value="ECO:0007669"/>
    <property type="project" value="UniProtKB-KW"/>
</dbReference>
<dbReference type="InterPro" id="IPR032553">
    <property type="entry name" value="UCP032676_Znf-C2H2"/>
</dbReference>
<dbReference type="Proteomes" id="UP001451606">
    <property type="component" value="Chromosome"/>
</dbReference>
<protein>
    <submittedName>
        <fullName evidence="4">Iron-containing redox enzyme family protein</fullName>
    </submittedName>
</protein>
<dbReference type="KEGG" id="omr:OXIME_001700"/>
<evidence type="ECO:0000313" key="5">
    <source>
        <dbReference type="Proteomes" id="UP001451606"/>
    </source>
</evidence>
<accession>A0AAX4NI83</accession>
<keyword evidence="5" id="KW-1185">Reference proteome</keyword>
<dbReference type="SUPFAM" id="SSF48613">
    <property type="entry name" value="Heme oxygenase-like"/>
    <property type="match status" value="1"/>
</dbReference>
<dbReference type="PANTHER" id="PTHR40279">
    <property type="entry name" value="PQQC-LIKE PROTEIN"/>
    <property type="match status" value="1"/>
</dbReference>
<proteinExistence type="predicted"/>
<gene>
    <name evidence="4" type="ORF">OXIME_001700</name>
</gene>
<evidence type="ECO:0000259" key="2">
    <source>
        <dbReference type="Pfam" id="PF03070"/>
    </source>
</evidence>
<sequence>MVDCAVCGIRFDSGKYSELATHFLELSEKSDSSHVSWLNRNITKERKDQRKLSRMLSEYYSLKGKSIKDWIIRDFVDHFRGPNPHPFILAMQSYNANVLRGYAIEHHHFLKQWIKSCSYVIAKTDFEDVQDYELENIMTELHGYGKDVPSHHELLIRMGESLGLDRRTILQSNPLPATSKAISIWNRIATNRTWIETMAAMHSLELVANRDLGRHGAKYPYFNPDILSEGKATAEVKDFLREGYEADVSHSYVALDIIEKYCTKENLEDIQGAYLLSANAFSDYLEARLERGEMIEDKQ</sequence>
<evidence type="ECO:0000313" key="4">
    <source>
        <dbReference type="EMBL" id="WYY01104.1"/>
    </source>
</evidence>